<dbReference type="AlphaFoldDB" id="A0ABD1PTE6"/>
<accession>A0ABD1PTE6</accession>
<organism evidence="3 4">
    <name type="scientific">Abeliophyllum distichum</name>
    <dbReference type="NCBI Taxonomy" id="126358"/>
    <lineage>
        <taxon>Eukaryota</taxon>
        <taxon>Viridiplantae</taxon>
        <taxon>Streptophyta</taxon>
        <taxon>Embryophyta</taxon>
        <taxon>Tracheophyta</taxon>
        <taxon>Spermatophyta</taxon>
        <taxon>Magnoliopsida</taxon>
        <taxon>eudicotyledons</taxon>
        <taxon>Gunneridae</taxon>
        <taxon>Pentapetalae</taxon>
        <taxon>asterids</taxon>
        <taxon>lamiids</taxon>
        <taxon>Lamiales</taxon>
        <taxon>Oleaceae</taxon>
        <taxon>Forsythieae</taxon>
        <taxon>Abeliophyllum</taxon>
    </lineage>
</organism>
<dbReference type="PANTHER" id="PTHR15885:SF1">
    <property type="entry name" value="COILED-COIL DOMAIN-CONTAINING PROTEIN 174"/>
    <property type="match status" value="1"/>
</dbReference>
<dbReference type="PANTHER" id="PTHR15885">
    <property type="entry name" value="COILED-COIL DOMAIN-CONTAINING PROTEIN 174"/>
    <property type="match status" value="1"/>
</dbReference>
<sequence>MEKEAEQSNSKASKKRVVVESLGWITESSIMPKKCRVIEGVGPSSILELKAQLYKSLDESKRQSKEPIHSTDHQYGHHLEVHRTKKKISAYDPFSQKNSGVDARASKDKLELKAGIEHDEPQLPQGHDSDAHEVRDEAGDYDDTVPNMKVTGLGQATATVDRSEHKRFVMEVHEEVNQARKNIFQLEIHRRADCYS</sequence>
<comment type="caution">
    <text evidence="3">The sequence shown here is derived from an EMBL/GenBank/DDBJ whole genome shotgun (WGS) entry which is preliminary data.</text>
</comment>
<evidence type="ECO:0000313" key="4">
    <source>
        <dbReference type="Proteomes" id="UP001604336"/>
    </source>
</evidence>
<keyword evidence="1" id="KW-0175">Coiled coil</keyword>
<dbReference type="EMBL" id="JBFOLK010000013">
    <property type="protein sequence ID" value="KAL2467203.1"/>
    <property type="molecule type" value="Genomic_DNA"/>
</dbReference>
<evidence type="ECO:0000256" key="1">
    <source>
        <dbReference type="ARBA" id="ARBA00023054"/>
    </source>
</evidence>
<protein>
    <submittedName>
        <fullName evidence="3">Cytochrome b561/ferric reductase transmembrane protein family</fullName>
    </submittedName>
</protein>
<dbReference type="Proteomes" id="UP001604336">
    <property type="component" value="Unassembled WGS sequence"/>
</dbReference>
<gene>
    <name evidence="3" type="ORF">Adt_43054</name>
</gene>
<reference evidence="4" key="1">
    <citation type="submission" date="2024-07" db="EMBL/GenBank/DDBJ databases">
        <title>Two chromosome-level genome assemblies of Korean endemic species Abeliophyllum distichum and Forsythia ovata (Oleaceae).</title>
        <authorList>
            <person name="Jang H."/>
        </authorList>
    </citation>
    <scope>NUCLEOTIDE SEQUENCE [LARGE SCALE GENOMIC DNA]</scope>
</reference>
<keyword evidence="4" id="KW-1185">Reference proteome</keyword>
<proteinExistence type="predicted"/>
<evidence type="ECO:0000313" key="3">
    <source>
        <dbReference type="EMBL" id="KAL2467203.1"/>
    </source>
</evidence>
<name>A0ABD1PTE6_9LAMI</name>
<dbReference type="InterPro" id="IPR025066">
    <property type="entry name" value="CCDC174-like"/>
</dbReference>
<keyword evidence="3" id="KW-0472">Membrane</keyword>
<keyword evidence="3" id="KW-0812">Transmembrane</keyword>
<feature type="region of interest" description="Disordered" evidence="2">
    <location>
        <begin position="57"/>
        <end position="81"/>
    </location>
</feature>
<evidence type="ECO:0000256" key="2">
    <source>
        <dbReference type="SAM" id="MobiDB-lite"/>
    </source>
</evidence>